<dbReference type="SUPFAM" id="SSF56801">
    <property type="entry name" value="Acetyl-CoA synthetase-like"/>
    <property type="match status" value="1"/>
</dbReference>
<name>Q7V3A8_PROMP</name>
<protein>
    <submittedName>
        <fullName evidence="4">Probable O-succinylbenzoic acid--CoA ligase (OSB-CoA synthetase)</fullName>
        <ecNumber evidence="4">6.2.1.26</ecNumber>
    </submittedName>
</protein>
<accession>Q7V3A8</accession>
<comment type="similarity">
    <text evidence="1">Belongs to the ATP-dependent AMP-binding enzyme family.</text>
</comment>
<dbReference type="EC" id="6.2.1.26" evidence="4"/>
<dbReference type="eggNOG" id="COG0318">
    <property type="taxonomic scope" value="Bacteria"/>
</dbReference>
<dbReference type="Pfam" id="PF00501">
    <property type="entry name" value="AMP-binding"/>
    <property type="match status" value="1"/>
</dbReference>
<evidence type="ECO:0000313" key="5">
    <source>
        <dbReference type="Proteomes" id="UP000001026"/>
    </source>
</evidence>
<evidence type="ECO:0000259" key="3">
    <source>
        <dbReference type="Pfam" id="PF00501"/>
    </source>
</evidence>
<dbReference type="KEGG" id="pmm:PMM0174"/>
<dbReference type="GO" id="GO:0008756">
    <property type="term" value="F:o-succinylbenzoate-CoA ligase activity"/>
    <property type="evidence" value="ECO:0007669"/>
    <property type="project" value="UniProtKB-EC"/>
</dbReference>
<reference evidence="4 5" key="1">
    <citation type="journal article" date="2003" name="Nature">
        <title>Genome divergence in two Prochlorococcus ecotypes reflects oceanic niche differentiation.</title>
        <authorList>
            <person name="Rocap G."/>
            <person name="Larimer F.W."/>
            <person name="Lamerdin J.E."/>
            <person name="Malfatti S."/>
            <person name="Chain P."/>
            <person name="Ahlgren N.A."/>
            <person name="Arellano A."/>
            <person name="Coleman M."/>
            <person name="Hauser L."/>
            <person name="Hess W.R."/>
            <person name="Johnson Z.I."/>
            <person name="Land M.L."/>
            <person name="Lindell D."/>
            <person name="Post A.F."/>
            <person name="Regala W."/>
            <person name="Shah M."/>
            <person name="Shaw S.L."/>
            <person name="Steglich C."/>
            <person name="Sullivan M.B."/>
            <person name="Ting C.S."/>
            <person name="Tolonen A."/>
            <person name="Webb E.A."/>
            <person name="Zinser E.R."/>
            <person name="Chisholm S.W."/>
        </authorList>
    </citation>
    <scope>NUCLEOTIDE SEQUENCE [LARGE SCALE GENOMIC DNA]</scope>
    <source>
        <strain evidence="5">CCMP1986 / NIES-2087 / MED4</strain>
    </source>
</reference>
<keyword evidence="2 4" id="KW-0436">Ligase</keyword>
<dbReference type="EMBL" id="BX548174">
    <property type="protein sequence ID" value="CAE18633.1"/>
    <property type="molecule type" value="Genomic_DNA"/>
</dbReference>
<evidence type="ECO:0000256" key="2">
    <source>
        <dbReference type="ARBA" id="ARBA00022598"/>
    </source>
</evidence>
<sequence>MGSIMKNKIHIIEVENNEKESIKKILENINDKKISYIKNKSYTTEEILETIDITGPAIILNSSGSSGKPRKCIHSLENLNSSAKASGIWLEKQGFKLQNCLIFNTLPLNHISGLMPLFRSKIWSCEHINISPKLIKKTKELLVFTNEIKKENQHLITSLVPTQLKRLLSEKDGVNWLKIFDLIWIGGASISSETSRKCRLEKINLAPCYGSTETAAMVTSLKPKEFLEGIDNVGEILCDINLRISKKGLIQIKSERIGIELLEASKTKNFKDKNGWWESSDLGEIQELNDSSYLKFIRRIDNAFNSGGEIVFPEVIKLRLSKFILNEKIPIENFKIFNIPNKEWGNKIEINIDFKKQTSKTDIEYSLKILKNFSKNWPRHERPEAWIIGKNQSNYIKKSNFIFEK</sequence>
<proteinExistence type="inferred from homology"/>
<evidence type="ECO:0000313" key="4">
    <source>
        <dbReference type="EMBL" id="CAE18633.1"/>
    </source>
</evidence>
<dbReference type="AlphaFoldDB" id="Q7V3A8"/>
<dbReference type="PANTHER" id="PTHR43201:SF5">
    <property type="entry name" value="MEDIUM-CHAIN ACYL-COA LIGASE ACSF2, MITOCHONDRIAL"/>
    <property type="match status" value="1"/>
</dbReference>
<organism evidence="4 5">
    <name type="scientific">Prochlorococcus marinus subsp. pastoris (strain CCMP1986 / NIES-2087 / MED4)</name>
    <dbReference type="NCBI Taxonomy" id="59919"/>
    <lineage>
        <taxon>Bacteria</taxon>
        <taxon>Bacillati</taxon>
        <taxon>Cyanobacteriota</taxon>
        <taxon>Cyanophyceae</taxon>
        <taxon>Synechococcales</taxon>
        <taxon>Prochlorococcaceae</taxon>
        <taxon>Prochlorococcus</taxon>
    </lineage>
</organism>
<dbReference type="PANTHER" id="PTHR43201">
    <property type="entry name" value="ACYL-COA SYNTHETASE"/>
    <property type="match status" value="1"/>
</dbReference>
<dbReference type="Gene3D" id="3.40.50.12780">
    <property type="entry name" value="N-terminal domain of ligase-like"/>
    <property type="match status" value="1"/>
</dbReference>
<evidence type="ECO:0000256" key="1">
    <source>
        <dbReference type="ARBA" id="ARBA00006432"/>
    </source>
</evidence>
<feature type="domain" description="AMP-dependent synthetase/ligase" evidence="3">
    <location>
        <begin position="20"/>
        <end position="244"/>
    </location>
</feature>
<gene>
    <name evidence="4" type="primary">menE</name>
    <name evidence="4" type="ordered locus">PMM0174</name>
</gene>
<dbReference type="HOGENOM" id="CLU_056736_0_0_3"/>
<dbReference type="InterPro" id="IPR000873">
    <property type="entry name" value="AMP-dep_synth/lig_dom"/>
</dbReference>
<dbReference type="Proteomes" id="UP000001026">
    <property type="component" value="Chromosome"/>
</dbReference>
<dbReference type="PROSITE" id="PS00455">
    <property type="entry name" value="AMP_BINDING"/>
    <property type="match status" value="1"/>
</dbReference>
<dbReference type="InterPro" id="IPR042099">
    <property type="entry name" value="ANL_N_sf"/>
</dbReference>
<dbReference type="InterPro" id="IPR020845">
    <property type="entry name" value="AMP-binding_CS"/>
</dbReference>
<dbReference type="STRING" id="59919.PMM0174"/>
<dbReference type="GO" id="GO:0006631">
    <property type="term" value="P:fatty acid metabolic process"/>
    <property type="evidence" value="ECO:0007669"/>
    <property type="project" value="TreeGrafter"/>
</dbReference>
<dbReference type="GO" id="GO:0031956">
    <property type="term" value="F:medium-chain fatty acid-CoA ligase activity"/>
    <property type="evidence" value="ECO:0007669"/>
    <property type="project" value="TreeGrafter"/>
</dbReference>